<dbReference type="EMBL" id="LXQA010506268">
    <property type="protein sequence ID" value="MCI56058.1"/>
    <property type="molecule type" value="Genomic_DNA"/>
</dbReference>
<feature type="compositionally biased region" description="Low complexity" evidence="1">
    <location>
        <begin position="1"/>
        <end position="15"/>
    </location>
</feature>
<feature type="non-terminal residue" evidence="2">
    <location>
        <position position="57"/>
    </location>
</feature>
<evidence type="ECO:0000256" key="1">
    <source>
        <dbReference type="SAM" id="MobiDB-lite"/>
    </source>
</evidence>
<reference evidence="2 3" key="1">
    <citation type="journal article" date="2018" name="Front. Plant Sci.">
        <title>Red Clover (Trifolium pratense) and Zigzag Clover (T. medium) - A Picture of Genomic Similarities and Differences.</title>
        <authorList>
            <person name="Dluhosova J."/>
            <person name="Istvanek J."/>
            <person name="Nedelnik J."/>
            <person name="Repkova J."/>
        </authorList>
    </citation>
    <scope>NUCLEOTIDE SEQUENCE [LARGE SCALE GENOMIC DNA]</scope>
    <source>
        <strain evidence="3">cv. 10/8</strain>
        <tissue evidence="2">Leaf</tissue>
    </source>
</reference>
<name>A0A392T4P8_9FABA</name>
<organism evidence="2 3">
    <name type="scientific">Trifolium medium</name>
    <dbReference type="NCBI Taxonomy" id="97028"/>
    <lineage>
        <taxon>Eukaryota</taxon>
        <taxon>Viridiplantae</taxon>
        <taxon>Streptophyta</taxon>
        <taxon>Embryophyta</taxon>
        <taxon>Tracheophyta</taxon>
        <taxon>Spermatophyta</taxon>
        <taxon>Magnoliopsida</taxon>
        <taxon>eudicotyledons</taxon>
        <taxon>Gunneridae</taxon>
        <taxon>Pentapetalae</taxon>
        <taxon>rosids</taxon>
        <taxon>fabids</taxon>
        <taxon>Fabales</taxon>
        <taxon>Fabaceae</taxon>
        <taxon>Papilionoideae</taxon>
        <taxon>50 kb inversion clade</taxon>
        <taxon>NPAAA clade</taxon>
        <taxon>Hologalegina</taxon>
        <taxon>IRL clade</taxon>
        <taxon>Trifolieae</taxon>
        <taxon>Trifolium</taxon>
    </lineage>
</organism>
<keyword evidence="3" id="KW-1185">Reference proteome</keyword>
<proteinExistence type="predicted"/>
<accession>A0A392T4P8</accession>
<evidence type="ECO:0000313" key="3">
    <source>
        <dbReference type="Proteomes" id="UP000265520"/>
    </source>
</evidence>
<feature type="region of interest" description="Disordered" evidence="1">
    <location>
        <begin position="1"/>
        <end position="57"/>
    </location>
</feature>
<evidence type="ECO:0000313" key="2">
    <source>
        <dbReference type="EMBL" id="MCI56058.1"/>
    </source>
</evidence>
<comment type="caution">
    <text evidence="2">The sequence shown here is derived from an EMBL/GenBank/DDBJ whole genome shotgun (WGS) entry which is preliminary data.</text>
</comment>
<dbReference type="AlphaFoldDB" id="A0A392T4P8"/>
<feature type="compositionally biased region" description="Basic and acidic residues" evidence="1">
    <location>
        <begin position="47"/>
        <end position="57"/>
    </location>
</feature>
<sequence length="57" mass="6062">MQISQVAQQQAATAAPVGTFPGQPQPNPNGHVNAIMPRSGIELEDPVAERVRDRDLG</sequence>
<dbReference type="Proteomes" id="UP000265520">
    <property type="component" value="Unassembled WGS sequence"/>
</dbReference>
<protein>
    <submittedName>
        <fullName evidence="2">Uncharacterized protein</fullName>
    </submittedName>
</protein>